<dbReference type="PANTHER" id="PTHR24412:SF419">
    <property type="entry name" value="KELCH-LIKE PROTEIN 20"/>
    <property type="match status" value="1"/>
</dbReference>
<evidence type="ECO:0000256" key="2">
    <source>
        <dbReference type="ARBA" id="ARBA00022737"/>
    </source>
</evidence>
<keyword evidence="2" id="KW-0677">Repeat</keyword>
<dbReference type="Pfam" id="PF00651">
    <property type="entry name" value="BTB"/>
    <property type="match status" value="1"/>
</dbReference>
<comment type="caution">
    <text evidence="5">The sequence shown here is derived from an EMBL/GenBank/DDBJ whole genome shotgun (WGS) entry which is preliminary data.</text>
</comment>
<dbReference type="GO" id="GO:0003779">
    <property type="term" value="F:actin binding"/>
    <property type="evidence" value="ECO:0007669"/>
    <property type="project" value="UniProtKB-KW"/>
</dbReference>
<dbReference type="InterPro" id="IPR006652">
    <property type="entry name" value="Kelch_1"/>
</dbReference>
<dbReference type="InterPro" id="IPR000210">
    <property type="entry name" value="BTB/POZ_dom"/>
</dbReference>
<dbReference type="Gene3D" id="1.25.40.420">
    <property type="match status" value="1"/>
</dbReference>
<dbReference type="Gene3D" id="3.30.710.10">
    <property type="entry name" value="Potassium Channel Kv1.1, Chain A"/>
    <property type="match status" value="1"/>
</dbReference>
<dbReference type="AlphaFoldDB" id="A0AAN7SBH4"/>
<dbReference type="SUPFAM" id="SSF54695">
    <property type="entry name" value="POZ domain"/>
    <property type="match status" value="1"/>
</dbReference>
<protein>
    <recommendedName>
        <fullName evidence="4">BTB domain-containing protein</fullName>
    </recommendedName>
</protein>
<proteinExistence type="predicted"/>
<evidence type="ECO:0000259" key="4">
    <source>
        <dbReference type="PROSITE" id="PS50097"/>
    </source>
</evidence>
<keyword evidence="6" id="KW-1185">Reference proteome</keyword>
<keyword evidence="1" id="KW-0880">Kelch repeat</keyword>
<keyword evidence="3" id="KW-0009">Actin-binding</keyword>
<sequence>MNEEINSETEVLLQIDNVAIKCLKRDLICHSDYFKAMFEGSFLESNKKIVKLEGIDLKAMNIILALLWDRTFLINEEDILSVLQVSCMLQFTEIKAMCLSKLNELLLPRNCLRIWLVAEQLDLKPLYLKAKSMSMIEFEVIKDLDCVTDLQLKQLCCYLGSINLQCTNEMDVFQTCMKWWYENSDNYSRSDAKDILLTFLLCLDFKCLLNSDVQEIMTYPDVSTCAFVIKVLECILDLNQKSGDAYSDDVIAFARKLRRSKSRVCKQFACVLVNSGTEEQARKKQKTSSSEVLYDMFMRKRYYKNIDSADASLSVIFYDNDKQSFIKFLDIDKEKCANLDGFKMIGYKEFIFLFGGEYLLGKGNWNKNFWVYDVVREGWERKSVLPFVRRHFESCICGNYLYIIGGTGNFRVIQHNMFWYNYKEDKWSGQIELPCVERQLKCCCWNNQLFILSVTSKCGYVFDYNKSLWYKLNICTQDESVCCIPDNCTIFSYKNHLYIKGDSIIELKLKDQSLVVASCRQLPQQICSDQMESIVCDDVVHTLFKQSLPEKGTSTLTYEQFHMKSHKQNIIFKDVVEETGVELQGQFYTYKMCTAIFGFQHYSLVEFDDFVNEL</sequence>
<dbReference type="InterPro" id="IPR015915">
    <property type="entry name" value="Kelch-typ_b-propeller"/>
</dbReference>
<evidence type="ECO:0000256" key="3">
    <source>
        <dbReference type="ARBA" id="ARBA00023203"/>
    </source>
</evidence>
<dbReference type="PANTHER" id="PTHR24412">
    <property type="entry name" value="KELCH PROTEIN"/>
    <property type="match status" value="1"/>
</dbReference>
<dbReference type="Pfam" id="PF07707">
    <property type="entry name" value="BACK"/>
    <property type="match status" value="1"/>
</dbReference>
<gene>
    <name evidence="5" type="ORF">RN001_006535</name>
</gene>
<evidence type="ECO:0000313" key="6">
    <source>
        <dbReference type="Proteomes" id="UP001353858"/>
    </source>
</evidence>
<dbReference type="InterPro" id="IPR011705">
    <property type="entry name" value="BACK"/>
</dbReference>
<evidence type="ECO:0000313" key="5">
    <source>
        <dbReference type="EMBL" id="KAK4883216.1"/>
    </source>
</evidence>
<reference evidence="6" key="1">
    <citation type="submission" date="2023-01" db="EMBL/GenBank/DDBJ databases">
        <title>Key to firefly adult light organ development and bioluminescence: homeobox transcription factors regulate luciferase expression and transportation to peroxisome.</title>
        <authorList>
            <person name="Fu X."/>
        </authorList>
    </citation>
    <scope>NUCLEOTIDE SEQUENCE [LARGE SCALE GENOMIC DNA]</scope>
</reference>
<dbReference type="EMBL" id="JARPUR010000002">
    <property type="protein sequence ID" value="KAK4883216.1"/>
    <property type="molecule type" value="Genomic_DNA"/>
</dbReference>
<dbReference type="PROSITE" id="PS50097">
    <property type="entry name" value="BTB"/>
    <property type="match status" value="1"/>
</dbReference>
<feature type="domain" description="BTB" evidence="4">
    <location>
        <begin position="9"/>
        <end position="76"/>
    </location>
</feature>
<name>A0AAN7SBH4_9COLE</name>
<organism evidence="5 6">
    <name type="scientific">Aquatica leii</name>
    <dbReference type="NCBI Taxonomy" id="1421715"/>
    <lineage>
        <taxon>Eukaryota</taxon>
        <taxon>Metazoa</taxon>
        <taxon>Ecdysozoa</taxon>
        <taxon>Arthropoda</taxon>
        <taxon>Hexapoda</taxon>
        <taxon>Insecta</taxon>
        <taxon>Pterygota</taxon>
        <taxon>Neoptera</taxon>
        <taxon>Endopterygota</taxon>
        <taxon>Coleoptera</taxon>
        <taxon>Polyphaga</taxon>
        <taxon>Elateriformia</taxon>
        <taxon>Elateroidea</taxon>
        <taxon>Lampyridae</taxon>
        <taxon>Luciolinae</taxon>
        <taxon>Aquatica</taxon>
    </lineage>
</organism>
<dbReference type="Proteomes" id="UP001353858">
    <property type="component" value="Unassembled WGS sequence"/>
</dbReference>
<accession>A0AAN7SBH4</accession>
<dbReference type="InterPro" id="IPR011333">
    <property type="entry name" value="SKP1/BTB/POZ_sf"/>
</dbReference>
<dbReference type="Pfam" id="PF01344">
    <property type="entry name" value="Kelch_1"/>
    <property type="match status" value="1"/>
</dbReference>
<dbReference type="SMART" id="SM00225">
    <property type="entry name" value="BTB"/>
    <property type="match status" value="1"/>
</dbReference>
<evidence type="ECO:0000256" key="1">
    <source>
        <dbReference type="ARBA" id="ARBA00022441"/>
    </source>
</evidence>
<dbReference type="Gene3D" id="2.120.10.80">
    <property type="entry name" value="Kelch-type beta propeller"/>
    <property type="match status" value="1"/>
</dbReference>
<dbReference type="SUPFAM" id="SSF117281">
    <property type="entry name" value="Kelch motif"/>
    <property type="match status" value="1"/>
</dbReference>